<dbReference type="Proteomes" id="UP000284706">
    <property type="component" value="Unassembled WGS sequence"/>
</dbReference>
<protein>
    <submittedName>
        <fullName evidence="1">Uncharacterized protein</fullName>
    </submittedName>
</protein>
<sequence length="405" mass="47034">MVRHRYRAIVRQLARVPPEIVHEILNDLPIVKILELVSISETSYLEQCVCSHIELGKVFSPSHLAEVKAYMDLYLRIRQRLYDNPQSRLPELNVDAVTFLHKRNTVNIPTLLKATVILDLRKYEHLFPLLTSYTPLPIPPRIFWADSPSDLNQIFENIDAGMKRLGFLKAEQLKRMAGIIKEYPGMTRVRQDTSQAPRKNEEHRVSYLLGCADRMKTGQSIKEQGVALCVFARRRPFLVPYDRFAFPNNSRAICADIWLRLLRLFLKTMNRFPPDDEPGTLKSTRKRKTPHRYPAQLKAVLEGMRYIYPRHSDTCGDLPKPLPRTKNTKYAAHKGKGAQGQDQPSFEVHEDYPRLRDVPVFEAISPASEKELDWLEAFLYVCKYMSEMEEEWKRGQTVAGYWSAH</sequence>
<evidence type="ECO:0000313" key="2">
    <source>
        <dbReference type="Proteomes" id="UP000284706"/>
    </source>
</evidence>
<name>A0A409Y207_9AGAR</name>
<evidence type="ECO:0000313" key="1">
    <source>
        <dbReference type="EMBL" id="PPQ97008.1"/>
    </source>
</evidence>
<proteinExistence type="predicted"/>
<keyword evidence="2" id="KW-1185">Reference proteome</keyword>
<dbReference type="OrthoDB" id="3478523at2759"/>
<dbReference type="InParanoid" id="A0A409Y207"/>
<gene>
    <name evidence="1" type="ORF">CVT26_006445</name>
</gene>
<organism evidence="1 2">
    <name type="scientific">Gymnopilus dilepis</name>
    <dbReference type="NCBI Taxonomy" id="231916"/>
    <lineage>
        <taxon>Eukaryota</taxon>
        <taxon>Fungi</taxon>
        <taxon>Dikarya</taxon>
        <taxon>Basidiomycota</taxon>
        <taxon>Agaricomycotina</taxon>
        <taxon>Agaricomycetes</taxon>
        <taxon>Agaricomycetidae</taxon>
        <taxon>Agaricales</taxon>
        <taxon>Agaricineae</taxon>
        <taxon>Hymenogastraceae</taxon>
        <taxon>Gymnopilus</taxon>
    </lineage>
</organism>
<reference evidence="1 2" key="1">
    <citation type="journal article" date="2018" name="Evol. Lett.">
        <title>Horizontal gene cluster transfer increased hallucinogenic mushroom diversity.</title>
        <authorList>
            <person name="Reynolds H.T."/>
            <person name="Vijayakumar V."/>
            <person name="Gluck-Thaler E."/>
            <person name="Korotkin H.B."/>
            <person name="Matheny P.B."/>
            <person name="Slot J.C."/>
        </authorList>
    </citation>
    <scope>NUCLEOTIDE SEQUENCE [LARGE SCALE GENOMIC DNA]</scope>
    <source>
        <strain evidence="1 2">SRW20</strain>
    </source>
</reference>
<comment type="caution">
    <text evidence="1">The sequence shown here is derived from an EMBL/GenBank/DDBJ whole genome shotgun (WGS) entry which is preliminary data.</text>
</comment>
<accession>A0A409Y207</accession>
<dbReference type="EMBL" id="NHYE01001301">
    <property type="protein sequence ID" value="PPQ97008.1"/>
    <property type="molecule type" value="Genomic_DNA"/>
</dbReference>
<dbReference type="AlphaFoldDB" id="A0A409Y207"/>